<proteinExistence type="inferred from homology"/>
<keyword evidence="2" id="KW-0413">Isomerase</keyword>
<evidence type="ECO:0000313" key="2">
    <source>
        <dbReference type="EMBL" id="MBR0664735.1"/>
    </source>
</evidence>
<protein>
    <submittedName>
        <fullName evidence="2">Lycopene beta-cyclase CrtY</fullName>
        <ecNumber evidence="2">5.5.1.19</ecNumber>
    </submittedName>
</protein>
<dbReference type="InterPro" id="IPR010108">
    <property type="entry name" value="Lycopene_cyclase_b/e"/>
</dbReference>
<dbReference type="InterPro" id="IPR008461">
    <property type="entry name" value="CrtY"/>
</dbReference>
<dbReference type="NCBIfam" id="TIGR01790">
    <property type="entry name" value="carotene-cycl"/>
    <property type="match status" value="1"/>
</dbReference>
<comment type="caution">
    <text evidence="2">The sequence shown here is derived from an EMBL/GenBank/DDBJ whole genome shotgun (WGS) entry which is preliminary data.</text>
</comment>
<evidence type="ECO:0000313" key="3">
    <source>
        <dbReference type="Proteomes" id="UP001196870"/>
    </source>
</evidence>
<comment type="similarity">
    <text evidence="1">Belongs to the lycopene cyclase family.</text>
</comment>
<dbReference type="Pfam" id="PF05834">
    <property type="entry name" value="Lycopene_cycl"/>
    <property type="match status" value="1"/>
</dbReference>
<keyword evidence="3" id="KW-1185">Reference proteome</keyword>
<accession>A0ABS5EWR4</accession>
<organism evidence="2 3">
    <name type="scientific">Plastoroseomonas hellenica</name>
    <dbReference type="NCBI Taxonomy" id="2687306"/>
    <lineage>
        <taxon>Bacteria</taxon>
        <taxon>Pseudomonadati</taxon>
        <taxon>Pseudomonadota</taxon>
        <taxon>Alphaproteobacteria</taxon>
        <taxon>Acetobacterales</taxon>
        <taxon>Acetobacteraceae</taxon>
        <taxon>Plastoroseomonas</taxon>
    </lineage>
</organism>
<dbReference type="Proteomes" id="UP001196870">
    <property type="component" value="Unassembled WGS sequence"/>
</dbReference>
<dbReference type="NCBIfam" id="TIGR01789">
    <property type="entry name" value="lycopene_cycl"/>
    <property type="match status" value="1"/>
</dbReference>
<evidence type="ECO:0000256" key="1">
    <source>
        <dbReference type="ARBA" id="ARBA00006599"/>
    </source>
</evidence>
<gene>
    <name evidence="2" type="primary">crtY</name>
    <name evidence="2" type="ORF">GXW71_10270</name>
</gene>
<dbReference type="GO" id="GO:0016853">
    <property type="term" value="F:isomerase activity"/>
    <property type="evidence" value="ECO:0007669"/>
    <property type="project" value="UniProtKB-KW"/>
</dbReference>
<dbReference type="SUPFAM" id="SSF51905">
    <property type="entry name" value="FAD/NAD(P)-binding domain"/>
    <property type="match status" value="1"/>
</dbReference>
<dbReference type="EC" id="5.5.1.19" evidence="2"/>
<sequence>MPWPANPEDGPSRRCDVLLLGGGLANGLLALELRRSRPALNVVMLERRRGPDRLHTWCMFRPDAAKDGWSAIEPYFERIWSGYTVAFPEYRRRLGTEYGCLTGAALYGATAAALGANLVEGAEVLEAGPDGARLADGRSFLAPLVIDGRGWRHSTALRCGWQKFVGLECRLEQPHGLDLPMVMDAEVEQADGFRFLYLLPLGPDRLLIEDTRYSAEPELDLCRFTVSIRRHAGARGWRIAEVLRREEGVLPVVLGGDFATFLAEQGSVPAVGARGGFFHPTTGYSLARAIDTAALIATAPRPASRDVATALRQRAIADWRGDGFYRVLNRMLFQAAAPAERYRILQRFYRLPQPLIERFYGGRLTLADKARILLGRPPVPILAALRAVRGLPQEASAHA</sequence>
<name>A0ABS5EWR4_9PROT</name>
<dbReference type="EMBL" id="JAAGBB010000010">
    <property type="protein sequence ID" value="MBR0664735.1"/>
    <property type="molecule type" value="Genomic_DNA"/>
</dbReference>
<dbReference type="RefSeq" id="WP_211852397.1">
    <property type="nucleotide sequence ID" value="NZ_JAAGBB010000010.1"/>
</dbReference>
<reference evidence="3" key="1">
    <citation type="journal article" date="2021" name="Syst. Appl. Microbiol.">
        <title>Roseomonas hellenica sp. nov., isolated from roots of wild-growing Alkanna tinctoria.</title>
        <authorList>
            <person name="Rat A."/>
            <person name="Naranjo H.D."/>
            <person name="Lebbe L."/>
            <person name="Cnockaert M."/>
            <person name="Krigas N."/>
            <person name="Grigoriadou K."/>
            <person name="Maloupa E."/>
            <person name="Willems A."/>
        </authorList>
    </citation>
    <scope>NUCLEOTIDE SEQUENCE [LARGE SCALE GENOMIC DNA]</scope>
    <source>
        <strain evidence="3">LMG 31523</strain>
    </source>
</reference>
<dbReference type="InterPro" id="IPR036188">
    <property type="entry name" value="FAD/NAD-bd_sf"/>
</dbReference>